<name>A0A9P5X4C6_9AGAR</name>
<dbReference type="Proteomes" id="UP000807342">
    <property type="component" value="Unassembled WGS sequence"/>
</dbReference>
<sequence>MTIARNVDGTHPGTIVYPPRFGFPTGAHFRVNLQTREGAILAQSNEFDITV</sequence>
<accession>A0A9P5X4C6</accession>
<proteinExistence type="predicted"/>
<protein>
    <submittedName>
        <fullName evidence="1">Uncharacterized protein</fullName>
    </submittedName>
</protein>
<comment type="caution">
    <text evidence="1">The sequence shown here is derived from an EMBL/GenBank/DDBJ whole genome shotgun (WGS) entry which is preliminary data.</text>
</comment>
<dbReference type="OrthoDB" id="5316007at2759"/>
<reference evidence="1" key="1">
    <citation type="submission" date="2020-11" db="EMBL/GenBank/DDBJ databases">
        <authorList>
            <consortium name="DOE Joint Genome Institute"/>
            <person name="Ahrendt S."/>
            <person name="Riley R."/>
            <person name="Andreopoulos W."/>
            <person name="Labutti K."/>
            <person name="Pangilinan J."/>
            <person name="Ruiz-Duenas F.J."/>
            <person name="Barrasa J.M."/>
            <person name="Sanchez-Garcia M."/>
            <person name="Camarero S."/>
            <person name="Miyauchi S."/>
            <person name="Serrano A."/>
            <person name="Linde D."/>
            <person name="Babiker R."/>
            <person name="Drula E."/>
            <person name="Ayuso-Fernandez I."/>
            <person name="Pacheco R."/>
            <person name="Padilla G."/>
            <person name="Ferreira P."/>
            <person name="Barriuso J."/>
            <person name="Kellner H."/>
            <person name="Castanera R."/>
            <person name="Alfaro M."/>
            <person name="Ramirez L."/>
            <person name="Pisabarro A.G."/>
            <person name="Kuo A."/>
            <person name="Tritt A."/>
            <person name="Lipzen A."/>
            <person name="He G."/>
            <person name="Yan M."/>
            <person name="Ng V."/>
            <person name="Cullen D."/>
            <person name="Martin F."/>
            <person name="Rosso M.-N."/>
            <person name="Henrissat B."/>
            <person name="Hibbett D."/>
            <person name="Martinez A.T."/>
            <person name="Grigoriev I.V."/>
        </authorList>
    </citation>
    <scope>NUCLEOTIDE SEQUENCE</scope>
    <source>
        <strain evidence="1">MF-IS2</strain>
    </source>
</reference>
<organism evidence="1 2">
    <name type="scientific">Macrolepiota fuliginosa MF-IS2</name>
    <dbReference type="NCBI Taxonomy" id="1400762"/>
    <lineage>
        <taxon>Eukaryota</taxon>
        <taxon>Fungi</taxon>
        <taxon>Dikarya</taxon>
        <taxon>Basidiomycota</taxon>
        <taxon>Agaricomycotina</taxon>
        <taxon>Agaricomycetes</taxon>
        <taxon>Agaricomycetidae</taxon>
        <taxon>Agaricales</taxon>
        <taxon>Agaricineae</taxon>
        <taxon>Agaricaceae</taxon>
        <taxon>Macrolepiota</taxon>
    </lineage>
</organism>
<dbReference type="EMBL" id="MU151390">
    <property type="protein sequence ID" value="KAF9444253.1"/>
    <property type="molecule type" value="Genomic_DNA"/>
</dbReference>
<evidence type="ECO:0000313" key="1">
    <source>
        <dbReference type="EMBL" id="KAF9444253.1"/>
    </source>
</evidence>
<keyword evidence="2" id="KW-1185">Reference proteome</keyword>
<gene>
    <name evidence="1" type="ORF">P691DRAFT_807667</name>
</gene>
<evidence type="ECO:0000313" key="2">
    <source>
        <dbReference type="Proteomes" id="UP000807342"/>
    </source>
</evidence>
<dbReference type="AlphaFoldDB" id="A0A9P5X4C6"/>